<organism evidence="2 3">
    <name type="scientific">Prochlorococcus phage P-HM2</name>
    <dbReference type="NCBI Taxonomy" id="445696"/>
    <lineage>
        <taxon>Viruses</taxon>
        <taxon>Duplodnaviria</taxon>
        <taxon>Heunggongvirae</taxon>
        <taxon>Uroviricota</taxon>
        <taxon>Caudoviricetes</taxon>
        <taxon>Eurybiavirus</taxon>
        <taxon>Eurybiavirus PHM2</taxon>
    </lineage>
</organism>
<keyword evidence="3" id="KW-1185">Reference proteome</keyword>
<protein>
    <submittedName>
        <fullName evidence="2">Uncharacterized protein</fullName>
    </submittedName>
</protein>
<dbReference type="EMBL" id="GU075905">
    <property type="protein sequence ID" value="ADO99912.1"/>
    <property type="molecule type" value="Genomic_DNA"/>
</dbReference>
<evidence type="ECO:0000313" key="3">
    <source>
        <dbReference type="Proteomes" id="UP000006538"/>
    </source>
</evidence>
<gene>
    <name evidence="2" type="ORF">PHM2_134</name>
</gene>
<dbReference type="GeneID" id="10328005"/>
<evidence type="ECO:0000256" key="1">
    <source>
        <dbReference type="SAM" id="MobiDB-lite"/>
    </source>
</evidence>
<dbReference type="Proteomes" id="UP000006538">
    <property type="component" value="Segment"/>
</dbReference>
<dbReference type="KEGG" id="vg:10328005"/>
<name>E3SSY4_9CAUD</name>
<dbReference type="RefSeq" id="YP_004323503.1">
    <property type="nucleotide sequence ID" value="NC_015284.1"/>
</dbReference>
<proteinExistence type="predicted"/>
<accession>E3SSY4</accession>
<reference evidence="2 3" key="1">
    <citation type="journal article" date="2010" name="Environ. Microbiol.">
        <title>Genomic analysis of oceanic cyanobacterial myoviruses compared with T4-like myoviruses from diverse hosts and environments.</title>
        <authorList>
            <person name="Sullivan M.B."/>
            <person name="Huang K.H."/>
            <person name="Ignacio-Espinoza J.C."/>
            <person name="Berlin A.M."/>
            <person name="Kelly L."/>
            <person name="Weigele P.R."/>
            <person name="DeFrancesco A.S."/>
            <person name="Kern S.E."/>
            <person name="Thompson L.R."/>
            <person name="Young S."/>
            <person name="Yandava C."/>
            <person name="Fu R."/>
            <person name="Krastins B."/>
            <person name="Chase M."/>
            <person name="Sarracino D."/>
            <person name="Osburne M.S."/>
            <person name="Henn M.R."/>
            <person name="Chisholm S.W."/>
        </authorList>
    </citation>
    <scope>NUCLEOTIDE SEQUENCE [LARGE SCALE GENOMIC DNA]</scope>
    <source>
        <strain evidence="2">M4-259</strain>
    </source>
</reference>
<feature type="compositionally biased region" description="Basic residues" evidence="1">
    <location>
        <begin position="8"/>
        <end position="19"/>
    </location>
</feature>
<evidence type="ECO:0000313" key="2">
    <source>
        <dbReference type="EMBL" id="ADO99912.1"/>
    </source>
</evidence>
<feature type="region of interest" description="Disordered" evidence="1">
    <location>
        <begin position="1"/>
        <end position="27"/>
    </location>
</feature>
<sequence>MRVPNWQHHSKKEQKRHLKPQAMRQARARVRQLKKCHINPPKRRVSLYTSIIQQSKNHEHRQRITC</sequence>